<dbReference type="SUPFAM" id="SSF51735">
    <property type="entry name" value="NAD(P)-binding Rossmann-fold domains"/>
    <property type="match status" value="1"/>
</dbReference>
<evidence type="ECO:0000256" key="10">
    <source>
        <dbReference type="ARBA" id="ARBA00023303"/>
    </source>
</evidence>
<dbReference type="Pfam" id="PF22614">
    <property type="entry name" value="Slo-like_RCK"/>
    <property type="match status" value="1"/>
</dbReference>
<protein>
    <submittedName>
        <fullName evidence="14">Calcium-activated potassium channel subunit alpha-1</fullName>
    </submittedName>
</protein>
<keyword evidence="3" id="KW-0633">Potassium transport</keyword>
<evidence type="ECO:0000313" key="15">
    <source>
        <dbReference type="Proteomes" id="UP000728185"/>
    </source>
</evidence>
<evidence type="ECO:0000256" key="6">
    <source>
        <dbReference type="ARBA" id="ARBA00022958"/>
    </source>
</evidence>
<evidence type="ECO:0000256" key="3">
    <source>
        <dbReference type="ARBA" id="ARBA00022538"/>
    </source>
</evidence>
<evidence type="ECO:0000256" key="5">
    <source>
        <dbReference type="ARBA" id="ARBA00022826"/>
    </source>
</evidence>
<feature type="transmembrane region" description="Helical" evidence="12">
    <location>
        <begin position="213"/>
        <end position="231"/>
    </location>
</feature>
<dbReference type="InterPro" id="IPR003148">
    <property type="entry name" value="RCK_N"/>
</dbReference>
<keyword evidence="2" id="KW-0813">Transport</keyword>
<dbReference type="PANTHER" id="PTHR10027:SF33">
    <property type="entry name" value="CALCIUM-ACTIVATED POTASSIUM CHANNEL SUBUNIT ALPHA-1-RELATED"/>
    <property type="match status" value="1"/>
</dbReference>
<evidence type="ECO:0000256" key="1">
    <source>
        <dbReference type="ARBA" id="ARBA00004651"/>
    </source>
</evidence>
<comment type="catalytic activity">
    <reaction evidence="11">
        <text>K(+)(in) = K(+)(out)</text>
        <dbReference type="Rhea" id="RHEA:29463"/>
        <dbReference type="ChEBI" id="CHEBI:29103"/>
    </reaction>
</comment>
<feature type="transmembrane region" description="Helical" evidence="12">
    <location>
        <begin position="370"/>
        <end position="391"/>
    </location>
</feature>
<feature type="domain" description="RCK N-terminal" evidence="13">
    <location>
        <begin position="411"/>
        <end position="555"/>
    </location>
</feature>
<dbReference type="Pfam" id="PF03493">
    <property type="entry name" value="BK_channel_a"/>
    <property type="match status" value="1"/>
</dbReference>
<dbReference type="AlphaFoldDB" id="A0A8E0S8G2"/>
<feature type="transmembrane region" description="Helical" evidence="12">
    <location>
        <begin position="339"/>
        <end position="358"/>
    </location>
</feature>
<dbReference type="OrthoDB" id="10035564at2759"/>
<evidence type="ECO:0000256" key="12">
    <source>
        <dbReference type="SAM" id="Phobius"/>
    </source>
</evidence>
<dbReference type="InterPro" id="IPR047871">
    <property type="entry name" value="K_chnl_Slo-like"/>
</dbReference>
<evidence type="ECO:0000256" key="9">
    <source>
        <dbReference type="ARBA" id="ARBA00023136"/>
    </source>
</evidence>
<name>A0A8E0S8G2_9TREM</name>
<comment type="subcellular location">
    <subcellularLocation>
        <location evidence="1">Cell membrane</location>
        <topology evidence="1">Multi-pass membrane protein</topology>
    </subcellularLocation>
</comment>
<dbReference type="GO" id="GO:0005886">
    <property type="term" value="C:plasma membrane"/>
    <property type="evidence" value="ECO:0007669"/>
    <property type="project" value="UniProtKB-SubCell"/>
</dbReference>
<dbReference type="Pfam" id="PF07885">
    <property type="entry name" value="Ion_trans_2"/>
    <property type="match status" value="1"/>
</dbReference>
<dbReference type="InterPro" id="IPR003929">
    <property type="entry name" value="K_chnl_BK_asu"/>
</dbReference>
<sequence length="691" mass="79329">MPCDRQFIPWWAPFVISVGVCGSAIFLKALYAVKSLIQHHRSYRVMALSRNRYRSTCGASVDVERGTAVPTTSRLSLDGLDDGTDRDASDGFADADDMGSLIHSRFLLKPYRKSLAPPVQLSDSEVANYMHRLSHTPQNHVEWNNFRGRTFGQTLPSMGTHDVDRSQITEPVWWTRLRQWFHAKHIGLTARQRLTMKLYCEQFTTVSYPAGKIMLTVYIVLCTISWLFYLIETYDEPPVSFKGRCYTVKMKILAWLNFIINFFCLGYYILRVNLNFLRATCIFNYVDVLTYLGVIKSNRSIQSARICFALFTMWMVGSGIMHVIEHLGDFWEDTPHDGSWSYFEACYFLLVTLSTVGYGDYVTHTALGKLFICVFIPVAMCVSASFIPELFRNFNSNNTVASERYETMHGERHVLVCGNFDNGSLRAFIKGFLTGGGAKGRVRLNMVILRPIPIDLALKAILSHYHAWVRYFVGTPNNPQDLARAKMQDARAAIVLATPNAKRRDADDAANIMQAISLKARKKTLRVVVQLHNFRNKCLINNFPRWTYLVNDMVVCMEELKLGLMAYNCMAPGFATLVLNLLNIHGSKSVSKHFERWREEYEYGFRMELHDVGISHEFNNLFMRDFAVFMYEKWNIILVAVRSSELDKSKMIINPIEKNCVVIPNKMRAIVIARDYSDALQWVKYFGKQNN</sequence>
<dbReference type="Gene3D" id="3.40.50.720">
    <property type="entry name" value="NAD(P)-binding Rossmann-like Domain"/>
    <property type="match status" value="1"/>
</dbReference>
<evidence type="ECO:0000256" key="11">
    <source>
        <dbReference type="ARBA" id="ARBA00034430"/>
    </source>
</evidence>
<evidence type="ECO:0000256" key="8">
    <source>
        <dbReference type="ARBA" id="ARBA00023065"/>
    </source>
</evidence>
<accession>A0A8E0S8G2</accession>
<evidence type="ECO:0000256" key="4">
    <source>
        <dbReference type="ARBA" id="ARBA00022692"/>
    </source>
</evidence>
<keyword evidence="8" id="KW-0406">Ion transport</keyword>
<feature type="transmembrane region" description="Helical" evidence="12">
    <location>
        <begin position="7"/>
        <end position="31"/>
    </location>
</feature>
<evidence type="ECO:0000256" key="2">
    <source>
        <dbReference type="ARBA" id="ARBA00022448"/>
    </source>
</evidence>
<dbReference type="GO" id="GO:0060072">
    <property type="term" value="F:large conductance calcium-activated potassium channel activity"/>
    <property type="evidence" value="ECO:0007669"/>
    <property type="project" value="TreeGrafter"/>
</dbReference>
<feature type="transmembrane region" description="Helical" evidence="12">
    <location>
        <begin position="252"/>
        <end position="270"/>
    </location>
</feature>
<dbReference type="EMBL" id="LUCM01001457">
    <property type="protein sequence ID" value="KAA0198852.1"/>
    <property type="molecule type" value="Genomic_DNA"/>
</dbReference>
<dbReference type="PROSITE" id="PS51201">
    <property type="entry name" value="RCK_N"/>
    <property type="match status" value="1"/>
</dbReference>
<dbReference type="PANTHER" id="PTHR10027">
    <property type="entry name" value="CALCIUM-ACTIVATED POTASSIUM CHANNEL ALPHA CHAIN"/>
    <property type="match status" value="1"/>
</dbReference>
<dbReference type="InterPro" id="IPR036291">
    <property type="entry name" value="NAD(P)-bd_dom_sf"/>
</dbReference>
<feature type="transmembrane region" description="Helical" evidence="12">
    <location>
        <begin position="306"/>
        <end position="324"/>
    </location>
</feature>
<keyword evidence="5" id="KW-0631">Potassium channel</keyword>
<reference evidence="14" key="1">
    <citation type="submission" date="2019-05" db="EMBL/GenBank/DDBJ databases">
        <title>Annotation for the trematode Fasciolopsis buski.</title>
        <authorList>
            <person name="Choi Y.-J."/>
        </authorList>
    </citation>
    <scope>NUCLEOTIDE SEQUENCE</scope>
    <source>
        <strain evidence="14">HT</strain>
        <tissue evidence="14">Whole worm</tissue>
    </source>
</reference>
<dbReference type="Proteomes" id="UP000728185">
    <property type="component" value="Unassembled WGS sequence"/>
</dbReference>
<evidence type="ECO:0000313" key="14">
    <source>
        <dbReference type="EMBL" id="KAA0198852.1"/>
    </source>
</evidence>
<evidence type="ECO:0000259" key="13">
    <source>
        <dbReference type="PROSITE" id="PS51201"/>
    </source>
</evidence>
<proteinExistence type="predicted"/>
<keyword evidence="15" id="KW-1185">Reference proteome</keyword>
<keyword evidence="7 12" id="KW-1133">Transmembrane helix</keyword>
<organism evidence="14 15">
    <name type="scientific">Fasciolopsis buskii</name>
    <dbReference type="NCBI Taxonomy" id="27845"/>
    <lineage>
        <taxon>Eukaryota</taxon>
        <taxon>Metazoa</taxon>
        <taxon>Spiralia</taxon>
        <taxon>Lophotrochozoa</taxon>
        <taxon>Platyhelminthes</taxon>
        <taxon>Trematoda</taxon>
        <taxon>Digenea</taxon>
        <taxon>Plagiorchiida</taxon>
        <taxon>Echinostomata</taxon>
        <taxon>Echinostomatoidea</taxon>
        <taxon>Fasciolidae</taxon>
        <taxon>Fasciolopsis</taxon>
    </lineage>
</organism>
<keyword evidence="10 14" id="KW-0407">Ion channel</keyword>
<keyword evidence="4 12" id="KW-0812">Transmembrane</keyword>
<keyword evidence="9 12" id="KW-0472">Membrane</keyword>
<dbReference type="Gene3D" id="1.10.287.70">
    <property type="match status" value="1"/>
</dbReference>
<dbReference type="SUPFAM" id="SSF81324">
    <property type="entry name" value="Voltage-gated potassium channels"/>
    <property type="match status" value="1"/>
</dbReference>
<keyword evidence="6" id="KW-0630">Potassium</keyword>
<gene>
    <name evidence="14" type="ORF">FBUS_02119</name>
</gene>
<comment type="caution">
    <text evidence="14">The sequence shown here is derived from an EMBL/GenBank/DDBJ whole genome shotgun (WGS) entry which is preliminary data.</text>
</comment>
<evidence type="ECO:0000256" key="7">
    <source>
        <dbReference type="ARBA" id="ARBA00022989"/>
    </source>
</evidence>
<dbReference type="InterPro" id="IPR013099">
    <property type="entry name" value="K_chnl_dom"/>
</dbReference>